<dbReference type="CDD" id="cd19410">
    <property type="entry name" value="HK9-like_sensor"/>
    <property type="match status" value="1"/>
</dbReference>
<dbReference type="FunFam" id="1.10.287.130:FF:000070">
    <property type="entry name" value="Histidine kinase sensor protein"/>
    <property type="match status" value="1"/>
</dbReference>
<dbReference type="Pfam" id="PF08447">
    <property type="entry name" value="PAS_3"/>
    <property type="match status" value="1"/>
</dbReference>
<sequence length="592" mass="67524">MKRSHSQQITIGLGLALALLVANTVVSYRNTLKLISNQRLVTHTQQVLIELEATLSTLKDAETGQRGYLITGEKRYLQPYESAVDKINRQINSLKQLTADNPNQQQRVFALENAIALKLTELAQTVKLRREKGFDAAQQVVQSDRGKQIMDNIRADIADMENIETQLLQQRTQESQAKLQETLLTFSIAAAINLALLALVYYLFRLNHRQSKQEEERLRQNNEQLTLALDAGKMGSWDWNLQTNEVLWTIYHEIIFGYEPGKPNRSYKEWADRVHPEDLPKVEALVQASVKNQQDFHAEYRVVCSDNSLHWVTAFGRFQRDAENRPIRMVGVLSDITERKQTEAKIIQLNETLEQRVLERTTQLEEANEELQAFAYSVSHDLRAPLRAMQGFAEALLEDYEDILDELGKEYATRIVTSAQRLENLIQDLLAYSRLSRSDLQLKVIDLTTIMSEAMTQLEAEIEQTQAQVNIQSPLPKAIAHRATLVQVITNLLTNAMKFVDDGVSPQIKVWAEIHGECVRLWVEDNGIGIAREHQKRIFRVFERLHGMETYPGTGIGLAIVRKGIDRMGGCVGVESQLGQGSRFWIELRRGE</sequence>
<keyword evidence="11" id="KW-1185">Reference proteome</keyword>
<reference evidence="10 11" key="1">
    <citation type="journal article" date="2015" name="Genome Announc.">
        <title>Draft Genome Sequence of Cyanobacterium Hassallia byssoidea Strain VB512170, Isolated from Monuments in India.</title>
        <authorList>
            <person name="Singh D."/>
            <person name="Chandrababunaidu M.M."/>
            <person name="Panda A."/>
            <person name="Sen D."/>
            <person name="Bhattacharyya S."/>
            <person name="Adhikary S.P."/>
            <person name="Tripathy S."/>
        </authorList>
    </citation>
    <scope>NUCLEOTIDE SEQUENCE [LARGE SCALE GENOMIC DNA]</scope>
    <source>
        <strain evidence="10 11">VB512170</strain>
    </source>
</reference>
<keyword evidence="7" id="KW-0812">Transmembrane</keyword>
<dbReference type="InterPro" id="IPR007891">
    <property type="entry name" value="CHASE3"/>
</dbReference>
<dbReference type="InterPro" id="IPR003594">
    <property type="entry name" value="HATPase_dom"/>
</dbReference>
<dbReference type="SUPFAM" id="SSF55874">
    <property type="entry name" value="ATPase domain of HSP90 chaperone/DNA topoisomerase II/histidine kinase"/>
    <property type="match status" value="1"/>
</dbReference>
<keyword evidence="5" id="KW-0418">Kinase</keyword>
<dbReference type="GO" id="GO:0000155">
    <property type="term" value="F:phosphorelay sensor kinase activity"/>
    <property type="evidence" value="ECO:0007669"/>
    <property type="project" value="InterPro"/>
</dbReference>
<dbReference type="Pfam" id="PF05227">
    <property type="entry name" value="CHASE3"/>
    <property type="match status" value="1"/>
</dbReference>
<evidence type="ECO:0000256" key="6">
    <source>
        <dbReference type="ARBA" id="ARBA00023012"/>
    </source>
</evidence>
<dbReference type="InterPro" id="IPR004358">
    <property type="entry name" value="Sig_transdc_His_kin-like_C"/>
</dbReference>
<evidence type="ECO:0000259" key="9">
    <source>
        <dbReference type="PROSITE" id="PS50113"/>
    </source>
</evidence>
<dbReference type="PROSITE" id="PS50113">
    <property type="entry name" value="PAC"/>
    <property type="match status" value="1"/>
</dbReference>
<dbReference type="EMBL" id="JTCM02000081">
    <property type="protein sequence ID" value="NEU75762.1"/>
    <property type="molecule type" value="Genomic_DNA"/>
</dbReference>
<dbReference type="PROSITE" id="PS50109">
    <property type="entry name" value="HIS_KIN"/>
    <property type="match status" value="1"/>
</dbReference>
<dbReference type="InterPro" id="IPR036890">
    <property type="entry name" value="HATPase_C_sf"/>
</dbReference>
<evidence type="ECO:0000256" key="4">
    <source>
        <dbReference type="ARBA" id="ARBA00022679"/>
    </source>
</evidence>
<accession>A0A846HEG2</accession>
<dbReference type="InterPro" id="IPR013655">
    <property type="entry name" value="PAS_fold_3"/>
</dbReference>
<evidence type="ECO:0000256" key="5">
    <source>
        <dbReference type="ARBA" id="ARBA00022777"/>
    </source>
</evidence>
<dbReference type="InterPro" id="IPR003661">
    <property type="entry name" value="HisK_dim/P_dom"/>
</dbReference>
<dbReference type="PANTHER" id="PTHR43304">
    <property type="entry name" value="PHYTOCHROME-LIKE PROTEIN CPH1"/>
    <property type="match status" value="1"/>
</dbReference>
<keyword evidence="7" id="KW-1133">Transmembrane helix</keyword>
<dbReference type="SMART" id="SM00388">
    <property type="entry name" value="HisKA"/>
    <property type="match status" value="1"/>
</dbReference>
<dbReference type="NCBIfam" id="TIGR00229">
    <property type="entry name" value="sensory_box"/>
    <property type="match status" value="1"/>
</dbReference>
<dbReference type="InterPro" id="IPR000014">
    <property type="entry name" value="PAS"/>
</dbReference>
<dbReference type="RefSeq" id="WP_039753805.1">
    <property type="nucleotide sequence ID" value="NZ_JTCM02000081.1"/>
</dbReference>
<keyword evidence="6" id="KW-0902">Two-component regulatory system</keyword>
<feature type="domain" description="Histidine kinase" evidence="8">
    <location>
        <begin position="377"/>
        <end position="592"/>
    </location>
</feature>
<dbReference type="AlphaFoldDB" id="A0A846HEG2"/>
<feature type="transmembrane region" description="Helical" evidence="7">
    <location>
        <begin position="183"/>
        <end position="204"/>
    </location>
</feature>
<evidence type="ECO:0000256" key="1">
    <source>
        <dbReference type="ARBA" id="ARBA00000085"/>
    </source>
</evidence>
<evidence type="ECO:0000259" key="8">
    <source>
        <dbReference type="PROSITE" id="PS50109"/>
    </source>
</evidence>
<dbReference type="PRINTS" id="PR00344">
    <property type="entry name" value="BCTRLSENSOR"/>
</dbReference>
<evidence type="ECO:0000313" key="10">
    <source>
        <dbReference type="EMBL" id="NEU75762.1"/>
    </source>
</evidence>
<keyword evidence="3" id="KW-0597">Phosphoprotein</keyword>
<dbReference type="InterPro" id="IPR035965">
    <property type="entry name" value="PAS-like_dom_sf"/>
</dbReference>
<dbReference type="Proteomes" id="UP000031549">
    <property type="component" value="Unassembled WGS sequence"/>
</dbReference>
<comment type="catalytic activity">
    <reaction evidence="1">
        <text>ATP + protein L-histidine = ADP + protein N-phospho-L-histidine.</text>
        <dbReference type="EC" id="2.7.13.3"/>
    </reaction>
</comment>
<comment type="caution">
    <text evidence="10">The sequence shown here is derived from an EMBL/GenBank/DDBJ whole genome shotgun (WGS) entry which is preliminary data.</text>
</comment>
<dbReference type="CDD" id="cd00082">
    <property type="entry name" value="HisKA"/>
    <property type="match status" value="1"/>
</dbReference>
<evidence type="ECO:0000256" key="2">
    <source>
        <dbReference type="ARBA" id="ARBA00012438"/>
    </source>
</evidence>
<dbReference type="Gene3D" id="2.10.70.100">
    <property type="match status" value="1"/>
</dbReference>
<dbReference type="CDD" id="cd00130">
    <property type="entry name" value="PAS"/>
    <property type="match status" value="1"/>
</dbReference>
<evidence type="ECO:0000313" key="11">
    <source>
        <dbReference type="Proteomes" id="UP000031549"/>
    </source>
</evidence>
<keyword evidence="7" id="KW-0472">Membrane</keyword>
<keyword evidence="4" id="KW-0808">Transferase</keyword>
<gene>
    <name evidence="10" type="ORF">PI95_025200</name>
</gene>
<evidence type="ECO:0000256" key="3">
    <source>
        <dbReference type="ARBA" id="ARBA00022553"/>
    </source>
</evidence>
<protein>
    <recommendedName>
        <fullName evidence="2">histidine kinase</fullName>
        <ecNumber evidence="2">2.7.13.3</ecNumber>
    </recommendedName>
</protein>
<evidence type="ECO:0000256" key="7">
    <source>
        <dbReference type="SAM" id="Phobius"/>
    </source>
</evidence>
<name>A0A846HEG2_9CYAN</name>
<dbReference type="SUPFAM" id="SSF55785">
    <property type="entry name" value="PYP-like sensor domain (PAS domain)"/>
    <property type="match status" value="1"/>
</dbReference>
<dbReference type="Gene3D" id="3.30.565.10">
    <property type="entry name" value="Histidine kinase-like ATPase, C-terminal domain"/>
    <property type="match status" value="1"/>
</dbReference>
<dbReference type="InterPro" id="IPR005467">
    <property type="entry name" value="His_kinase_dom"/>
</dbReference>
<dbReference type="InterPro" id="IPR052162">
    <property type="entry name" value="Sensor_kinase/Photoreceptor"/>
</dbReference>
<proteinExistence type="predicted"/>
<dbReference type="EC" id="2.7.13.3" evidence="2"/>
<organism evidence="10 11">
    <name type="scientific">Hassallia byssoidea VB512170</name>
    <dbReference type="NCBI Taxonomy" id="1304833"/>
    <lineage>
        <taxon>Bacteria</taxon>
        <taxon>Bacillati</taxon>
        <taxon>Cyanobacteriota</taxon>
        <taxon>Cyanophyceae</taxon>
        <taxon>Nostocales</taxon>
        <taxon>Tolypothrichaceae</taxon>
        <taxon>Hassallia</taxon>
    </lineage>
</organism>
<dbReference type="SMART" id="SM00086">
    <property type="entry name" value="PAC"/>
    <property type="match status" value="1"/>
</dbReference>
<dbReference type="InterPro" id="IPR000700">
    <property type="entry name" value="PAS-assoc_C"/>
</dbReference>
<feature type="domain" description="PAC" evidence="9">
    <location>
        <begin position="296"/>
        <end position="348"/>
    </location>
</feature>
<dbReference type="Gene3D" id="3.30.450.20">
    <property type="entry name" value="PAS domain"/>
    <property type="match status" value="1"/>
</dbReference>
<dbReference type="InterPro" id="IPR001610">
    <property type="entry name" value="PAC"/>
</dbReference>
<dbReference type="SUPFAM" id="SSF47384">
    <property type="entry name" value="Homodimeric domain of signal transducing histidine kinase"/>
    <property type="match status" value="1"/>
</dbReference>
<dbReference type="InterPro" id="IPR036097">
    <property type="entry name" value="HisK_dim/P_sf"/>
</dbReference>
<dbReference type="Pfam" id="PF02518">
    <property type="entry name" value="HATPase_c"/>
    <property type="match status" value="1"/>
</dbReference>
<dbReference type="Gene3D" id="1.10.287.130">
    <property type="match status" value="1"/>
</dbReference>
<dbReference type="Pfam" id="PF00512">
    <property type="entry name" value="HisKA"/>
    <property type="match status" value="1"/>
</dbReference>
<dbReference type="PANTHER" id="PTHR43304:SF1">
    <property type="entry name" value="PAC DOMAIN-CONTAINING PROTEIN"/>
    <property type="match status" value="1"/>
</dbReference>
<dbReference type="SMART" id="SM00387">
    <property type="entry name" value="HATPase_c"/>
    <property type="match status" value="1"/>
</dbReference>